<gene>
    <name evidence="1" type="ORF">K8V88_00485</name>
</gene>
<evidence type="ECO:0000313" key="2">
    <source>
        <dbReference type="Proteomes" id="UP000747013"/>
    </source>
</evidence>
<reference evidence="1" key="1">
    <citation type="journal article" date="2021" name="PeerJ">
        <title>Extensive microbial diversity within the chicken gut microbiome revealed by metagenomics and culture.</title>
        <authorList>
            <person name="Gilroy R."/>
            <person name="Ravi A."/>
            <person name="Getino M."/>
            <person name="Pursley I."/>
            <person name="Horton D.L."/>
            <person name="Alikhan N.F."/>
            <person name="Baker D."/>
            <person name="Gharbi K."/>
            <person name="Hall N."/>
            <person name="Watson M."/>
            <person name="Adriaenssens E.M."/>
            <person name="Foster-Nyarko E."/>
            <person name="Jarju S."/>
            <person name="Secka A."/>
            <person name="Antonio M."/>
            <person name="Oren A."/>
            <person name="Chaudhuri R.R."/>
            <person name="La Ragione R."/>
            <person name="Hildebrand F."/>
            <person name="Pallen M.J."/>
        </authorList>
    </citation>
    <scope>NUCLEOTIDE SEQUENCE</scope>
    <source>
        <strain evidence="1">7886</strain>
    </source>
</reference>
<name>A0A921HPG2_9LACO</name>
<protein>
    <submittedName>
        <fullName evidence="1">Uncharacterized protein</fullName>
    </submittedName>
</protein>
<dbReference type="AlphaFoldDB" id="A0A921HPG2"/>
<reference evidence="1" key="2">
    <citation type="submission" date="2021-09" db="EMBL/GenBank/DDBJ databases">
        <authorList>
            <person name="Gilroy R."/>
        </authorList>
    </citation>
    <scope>NUCLEOTIDE SEQUENCE</scope>
    <source>
        <strain evidence="1">7886</strain>
    </source>
</reference>
<dbReference type="EMBL" id="DYWC01000017">
    <property type="protein sequence ID" value="HJF85894.1"/>
    <property type="molecule type" value="Genomic_DNA"/>
</dbReference>
<dbReference type="Proteomes" id="UP000747013">
    <property type="component" value="Unassembled WGS sequence"/>
</dbReference>
<accession>A0A921HPG2</accession>
<proteinExistence type="predicted"/>
<comment type="caution">
    <text evidence="1">The sequence shown here is derived from an EMBL/GenBank/DDBJ whole genome shotgun (WGS) entry which is preliminary data.</text>
</comment>
<sequence>MDKPIVTVQLLTTDNKQYALILTSKTTKEFQRQQQEIADSLTAAGLAGIGGSHVLLKESFKTDPYFRQFTPIHSLTEFEKLYPVAKQYYAKLYHLQ</sequence>
<evidence type="ECO:0000313" key="1">
    <source>
        <dbReference type="EMBL" id="HJF85894.1"/>
    </source>
</evidence>
<organism evidence="1 2">
    <name type="scientific">Companilactobacillus farciminis</name>
    <dbReference type="NCBI Taxonomy" id="1612"/>
    <lineage>
        <taxon>Bacteria</taxon>
        <taxon>Bacillati</taxon>
        <taxon>Bacillota</taxon>
        <taxon>Bacilli</taxon>
        <taxon>Lactobacillales</taxon>
        <taxon>Lactobacillaceae</taxon>
        <taxon>Companilactobacillus</taxon>
    </lineage>
</organism>